<keyword evidence="1" id="KW-0611">Plant defense</keyword>
<dbReference type="SUPFAM" id="SSF52540">
    <property type="entry name" value="P-loop containing nucleoside triphosphate hydrolases"/>
    <property type="match status" value="1"/>
</dbReference>
<evidence type="ECO:0000259" key="2">
    <source>
        <dbReference type="Pfam" id="PF00931"/>
    </source>
</evidence>
<gene>
    <name evidence="3" type="ORF">R3W88_007357</name>
</gene>
<feature type="domain" description="NB-ARC" evidence="2">
    <location>
        <begin position="57"/>
        <end position="208"/>
    </location>
</feature>
<dbReference type="InterPro" id="IPR027417">
    <property type="entry name" value="P-loop_NTPase"/>
</dbReference>
<dbReference type="EMBL" id="JAWPEI010000002">
    <property type="protein sequence ID" value="KAK4733096.1"/>
    <property type="molecule type" value="Genomic_DNA"/>
</dbReference>
<dbReference type="GO" id="GO:0006952">
    <property type="term" value="P:defense response"/>
    <property type="evidence" value="ECO:0007669"/>
    <property type="project" value="UniProtKB-KW"/>
</dbReference>
<evidence type="ECO:0000313" key="4">
    <source>
        <dbReference type="Proteomes" id="UP001311915"/>
    </source>
</evidence>
<organism evidence="3 4">
    <name type="scientific">Solanum pinnatisectum</name>
    <name type="common">tansyleaf nightshade</name>
    <dbReference type="NCBI Taxonomy" id="50273"/>
    <lineage>
        <taxon>Eukaryota</taxon>
        <taxon>Viridiplantae</taxon>
        <taxon>Streptophyta</taxon>
        <taxon>Embryophyta</taxon>
        <taxon>Tracheophyta</taxon>
        <taxon>Spermatophyta</taxon>
        <taxon>Magnoliopsida</taxon>
        <taxon>eudicotyledons</taxon>
        <taxon>Gunneridae</taxon>
        <taxon>Pentapetalae</taxon>
        <taxon>asterids</taxon>
        <taxon>lamiids</taxon>
        <taxon>Solanales</taxon>
        <taxon>Solanaceae</taxon>
        <taxon>Solanoideae</taxon>
        <taxon>Solaneae</taxon>
        <taxon>Solanum</taxon>
    </lineage>
</organism>
<dbReference type="PANTHER" id="PTHR36766:SF40">
    <property type="entry name" value="DISEASE RESISTANCE PROTEIN RGA3"/>
    <property type="match status" value="1"/>
</dbReference>
<dbReference type="Gene3D" id="3.40.50.300">
    <property type="entry name" value="P-loop containing nucleotide triphosphate hydrolases"/>
    <property type="match status" value="1"/>
</dbReference>
<comment type="caution">
    <text evidence="3">The sequence shown here is derived from an EMBL/GenBank/DDBJ whole genome shotgun (WGS) entry which is preliminary data.</text>
</comment>
<sequence length="218" mass="24830">METILKQIYNIGVNSYLPLPNQITDIIGLEKDIERVCKSLLSNYSSFSSSSSSSHIGVQVIPIYGVVGSGKTTLARSVHNNSVIVETFDIRIWIDVPHKDFEVGDILEKILESGNHQWMRCSSSEKQLHERVQKIFNSKRSLFVFDDVRSIQAWETLHRALPKLHSGSYVLATTRVRYVAEYISQKQSQFVHNMTLLNEGDSRALFKRCYLTGLHQVS</sequence>
<evidence type="ECO:0000256" key="1">
    <source>
        <dbReference type="ARBA" id="ARBA00022821"/>
    </source>
</evidence>
<keyword evidence="4" id="KW-1185">Reference proteome</keyword>
<dbReference type="GO" id="GO:0043531">
    <property type="term" value="F:ADP binding"/>
    <property type="evidence" value="ECO:0007669"/>
    <property type="project" value="InterPro"/>
</dbReference>
<dbReference type="PANTHER" id="PTHR36766">
    <property type="entry name" value="PLANT BROAD-SPECTRUM MILDEW RESISTANCE PROTEIN RPW8"/>
    <property type="match status" value="1"/>
</dbReference>
<protein>
    <recommendedName>
        <fullName evidence="2">NB-ARC domain-containing protein</fullName>
    </recommendedName>
</protein>
<dbReference type="PRINTS" id="PR00364">
    <property type="entry name" value="DISEASERSIST"/>
</dbReference>
<evidence type="ECO:0000313" key="3">
    <source>
        <dbReference type="EMBL" id="KAK4733096.1"/>
    </source>
</evidence>
<dbReference type="InterPro" id="IPR002182">
    <property type="entry name" value="NB-ARC"/>
</dbReference>
<proteinExistence type="predicted"/>
<name>A0AAV9M5J7_9SOLN</name>
<accession>A0AAV9M5J7</accession>
<dbReference type="Pfam" id="PF00931">
    <property type="entry name" value="NB-ARC"/>
    <property type="match status" value="1"/>
</dbReference>
<dbReference type="Proteomes" id="UP001311915">
    <property type="component" value="Unassembled WGS sequence"/>
</dbReference>
<reference evidence="3 4" key="1">
    <citation type="submission" date="2023-10" db="EMBL/GenBank/DDBJ databases">
        <title>Genome-Wide Identification Analysis in wild type Solanum Pinnatisectum Reveals Some Genes Defensing Phytophthora Infestans.</title>
        <authorList>
            <person name="Sun C."/>
        </authorList>
    </citation>
    <scope>NUCLEOTIDE SEQUENCE [LARGE SCALE GENOMIC DNA]</scope>
    <source>
        <strain evidence="3">LQN</strain>
        <tissue evidence="3">Leaf</tissue>
    </source>
</reference>
<dbReference type="AlphaFoldDB" id="A0AAV9M5J7"/>